<evidence type="ECO:0000313" key="2">
    <source>
        <dbReference type="Proteomes" id="UP001269144"/>
    </source>
</evidence>
<dbReference type="Proteomes" id="UP001269144">
    <property type="component" value="Unassembled WGS sequence"/>
</dbReference>
<accession>A0ABU2HZP6</accession>
<reference evidence="2" key="1">
    <citation type="submission" date="2023-07" db="EMBL/GenBank/DDBJ databases">
        <title>Paracoccus sp. MBLB3053 whole genome sequence.</title>
        <authorList>
            <person name="Hwang C.Y."/>
            <person name="Cho E.-S."/>
            <person name="Seo M.-J."/>
        </authorList>
    </citation>
    <scope>NUCLEOTIDE SEQUENCE [LARGE SCALE GENOMIC DNA]</scope>
    <source>
        <strain evidence="2">MBLB3053</strain>
    </source>
</reference>
<proteinExistence type="predicted"/>
<organism evidence="1 2">
    <name type="scientific">Paracoccus aurantius</name>
    <dbReference type="NCBI Taxonomy" id="3073814"/>
    <lineage>
        <taxon>Bacteria</taxon>
        <taxon>Pseudomonadati</taxon>
        <taxon>Pseudomonadota</taxon>
        <taxon>Alphaproteobacteria</taxon>
        <taxon>Rhodobacterales</taxon>
        <taxon>Paracoccaceae</taxon>
        <taxon>Paracoccus</taxon>
    </lineage>
</organism>
<keyword evidence="2" id="KW-1185">Reference proteome</keyword>
<comment type="caution">
    <text evidence="1">The sequence shown here is derived from an EMBL/GenBank/DDBJ whole genome shotgun (WGS) entry which is preliminary data.</text>
</comment>
<dbReference type="EMBL" id="JAVQLW010000005">
    <property type="protein sequence ID" value="MDS9470079.1"/>
    <property type="molecule type" value="Genomic_DNA"/>
</dbReference>
<gene>
    <name evidence="1" type="ORF">RGQ15_21235</name>
</gene>
<dbReference type="RefSeq" id="WP_311162879.1">
    <property type="nucleotide sequence ID" value="NZ_JAVQLW010000005.1"/>
</dbReference>
<evidence type="ECO:0000313" key="1">
    <source>
        <dbReference type="EMBL" id="MDS9470079.1"/>
    </source>
</evidence>
<sequence length="248" mass="28405">MQVREFRNLHVDRRRLRAVVNSRRRHCDFGTFDAPDLPVADAKSAVLPLMAGKRRLQDLPLMGIDHPPNPTKPDLLHPIAALGPHAQDPVHHLVERQRRMADDIPANRPLIRQLKHGRAKVRGIEEFGKKFAEISRIHISRGERCLQTGAKIAGRCVRAGLLPPDQHCFFDKRAGRPEKSHLEPVRGIFPGRFTRSRNHEKVLLKRRHPIKQLSEVGNRYLVPKIDETVRIGEGLQRQSHDQIDMRPA</sequence>
<name>A0ABU2HZP6_9RHOB</name>
<protein>
    <submittedName>
        <fullName evidence="1">Uncharacterized protein</fullName>
    </submittedName>
</protein>